<gene>
    <name evidence="2" type="ORF">CP967_31215</name>
</gene>
<evidence type="ECO:0000313" key="2">
    <source>
        <dbReference type="EMBL" id="QEU75842.1"/>
    </source>
</evidence>
<evidence type="ECO:0000313" key="3">
    <source>
        <dbReference type="Proteomes" id="UP000326178"/>
    </source>
</evidence>
<proteinExistence type="predicted"/>
<dbReference type="SUPFAM" id="SSF56091">
    <property type="entry name" value="DNA ligase/mRNA capping enzyme, catalytic domain"/>
    <property type="match status" value="1"/>
</dbReference>
<dbReference type="OrthoDB" id="9255590at2"/>
<dbReference type="Gene3D" id="3.30.470.30">
    <property type="entry name" value="DNA ligase/mRNA capping enzyme"/>
    <property type="match status" value="1"/>
</dbReference>
<dbReference type="Proteomes" id="UP000326178">
    <property type="component" value="Chromosome"/>
</dbReference>
<dbReference type="Pfam" id="PF09414">
    <property type="entry name" value="RNA_ligase"/>
    <property type="match status" value="1"/>
</dbReference>
<dbReference type="KEGG" id="snk:CP967_31215"/>
<name>A0A5J6FHN9_9ACTN</name>
<reference evidence="2 3" key="1">
    <citation type="submission" date="2017-09" db="EMBL/GenBank/DDBJ databases">
        <authorList>
            <person name="Lee N."/>
            <person name="Cho B.-K."/>
        </authorList>
    </citation>
    <scope>NUCLEOTIDE SEQUENCE [LARGE SCALE GENOMIC DNA]</scope>
    <source>
        <strain evidence="2 3">ATCC 12769</strain>
    </source>
</reference>
<organism evidence="2 3">
    <name type="scientific">Streptomyces nitrosporeus</name>
    <dbReference type="NCBI Taxonomy" id="28894"/>
    <lineage>
        <taxon>Bacteria</taxon>
        <taxon>Bacillati</taxon>
        <taxon>Actinomycetota</taxon>
        <taxon>Actinomycetes</taxon>
        <taxon>Kitasatosporales</taxon>
        <taxon>Streptomycetaceae</taxon>
        <taxon>Streptomyces</taxon>
    </lineage>
</organism>
<evidence type="ECO:0000259" key="1">
    <source>
        <dbReference type="Pfam" id="PF09414"/>
    </source>
</evidence>
<sequence>MSDFNPDFREWPKTSRLFREIVITEKIDGTNAGLHISEDGQVVAQSRKRIITPDSDNYGFARWAADNADELAYILGPGLHFGEWWGRGIQRRYGMDRKVFSLFNTSRWREVDESNTSPELRALDASVGAQIDAVPVLYSGQFDETEIRQQLYYLQMGGSKAAPGFMHPEGIRVYHSQTRSVFKVTLDANDAGKWEAAA</sequence>
<feature type="domain" description="RNA ligase" evidence="1">
    <location>
        <begin position="19"/>
        <end position="184"/>
    </location>
</feature>
<protein>
    <recommendedName>
        <fullName evidence="1">RNA ligase domain-containing protein</fullName>
    </recommendedName>
</protein>
<dbReference type="EMBL" id="CP023702">
    <property type="protein sequence ID" value="QEU75842.1"/>
    <property type="molecule type" value="Genomic_DNA"/>
</dbReference>
<dbReference type="AlphaFoldDB" id="A0A5J6FHN9"/>
<accession>A0A5J6FHN9</accession>
<keyword evidence="3" id="KW-1185">Reference proteome</keyword>
<dbReference type="RefSeq" id="WP_150491158.1">
    <property type="nucleotide sequence ID" value="NZ_BMUV01000003.1"/>
</dbReference>
<dbReference type="InterPro" id="IPR021122">
    <property type="entry name" value="RNA_ligase_dom_REL/Rnl2"/>
</dbReference>